<dbReference type="Proteomes" id="UP000254040">
    <property type="component" value="Unassembled WGS sequence"/>
</dbReference>
<feature type="domain" description="EamA" evidence="7">
    <location>
        <begin position="3"/>
        <end position="137"/>
    </location>
</feature>
<feature type="transmembrane region" description="Helical" evidence="6">
    <location>
        <begin position="246"/>
        <end position="263"/>
    </location>
</feature>
<evidence type="ECO:0000256" key="2">
    <source>
        <dbReference type="ARBA" id="ARBA00022475"/>
    </source>
</evidence>
<dbReference type="SUPFAM" id="SSF103481">
    <property type="entry name" value="Multidrug resistance efflux transporter EmrE"/>
    <property type="match status" value="2"/>
</dbReference>
<evidence type="ECO:0000313" key="9">
    <source>
        <dbReference type="EMBL" id="STX63624.1"/>
    </source>
</evidence>
<reference evidence="8 10" key="1">
    <citation type="submission" date="2015-11" db="EMBL/GenBank/DDBJ databases">
        <title>Genomic analysis of 38 Legionella species identifies large and diverse effector repertoires.</title>
        <authorList>
            <person name="Burstein D."/>
            <person name="Amaro F."/>
            <person name="Zusman T."/>
            <person name="Lifshitz Z."/>
            <person name="Cohen O."/>
            <person name="Gilbert J.A."/>
            <person name="Pupko T."/>
            <person name="Shuman H.A."/>
            <person name="Segal G."/>
        </authorList>
    </citation>
    <scope>NUCLEOTIDE SEQUENCE [LARGE SCALE GENOMIC DNA]</scope>
    <source>
        <strain evidence="8 10">ATCC 43877</strain>
    </source>
</reference>
<feature type="transmembrane region" description="Helical" evidence="6">
    <location>
        <begin position="215"/>
        <end position="234"/>
    </location>
</feature>
<feature type="transmembrane region" description="Helical" evidence="6">
    <location>
        <begin position="65"/>
        <end position="87"/>
    </location>
</feature>
<evidence type="ECO:0000313" key="10">
    <source>
        <dbReference type="Proteomes" id="UP000054985"/>
    </source>
</evidence>
<feature type="transmembrane region" description="Helical" evidence="6">
    <location>
        <begin position="93"/>
        <end position="113"/>
    </location>
</feature>
<dbReference type="Proteomes" id="UP000054985">
    <property type="component" value="Unassembled WGS sequence"/>
</dbReference>
<gene>
    <name evidence="8" type="ORF">Lmor_3152</name>
    <name evidence="9" type="ORF">NCTC12239_02572</name>
</gene>
<sequence length="302" mass="32476">MGMGRILACIAVFFWGAAYIWGKTTMTWLTPLDTATARFGFGAIILLALILFVEKPKLSSLKGHWWHYFLLGFIGITCFQVGLFFALSVTSPITVAVIMALSPVFTAIAEGIVSKEIPSIHTVIAIIVSVSGATLAVLGSSDTGISNLSLNWGDSIALLSALCFSFYTVASRRWLPAHVTPLINITIVVIIGAILLLVLALVLSPMPKLPVSMVPVWSLVGLVIGATVIAYICWTQAIERIGVTEPNLIYNFMPLVTMMLSVFRGTPPTLLQVLGSGMVIGGVTWAMVQNKPEVRGEDKLIV</sequence>
<dbReference type="AlphaFoldDB" id="A0A378JYJ5"/>
<dbReference type="EMBL" id="UGOG01000001">
    <property type="protein sequence ID" value="STX63624.1"/>
    <property type="molecule type" value="Genomic_DNA"/>
</dbReference>
<comment type="subcellular location">
    <subcellularLocation>
        <location evidence="1">Cell membrane</location>
        <topology evidence="1">Multi-pass membrane protein</topology>
    </subcellularLocation>
</comment>
<evidence type="ECO:0000256" key="4">
    <source>
        <dbReference type="ARBA" id="ARBA00022989"/>
    </source>
</evidence>
<dbReference type="STRING" id="39962.Lmor_3152"/>
<proteinExistence type="predicted"/>
<protein>
    <submittedName>
        <fullName evidence="8">EamA-like transporter family protein</fullName>
    </submittedName>
    <submittedName>
        <fullName evidence="9">Predicted permease, DMT superfamily</fullName>
    </submittedName>
</protein>
<keyword evidence="3 6" id="KW-0812">Transmembrane</keyword>
<dbReference type="InterPro" id="IPR050638">
    <property type="entry name" value="AA-Vitamin_Transporters"/>
</dbReference>
<name>A0A378JYJ5_9GAMM</name>
<keyword evidence="4 6" id="KW-1133">Transmembrane helix</keyword>
<feature type="transmembrane region" description="Helical" evidence="6">
    <location>
        <begin position="32"/>
        <end position="53"/>
    </location>
</feature>
<dbReference type="EMBL" id="LNYN01000042">
    <property type="protein sequence ID" value="KTD31045.1"/>
    <property type="molecule type" value="Genomic_DNA"/>
</dbReference>
<dbReference type="GO" id="GO:0005886">
    <property type="term" value="C:plasma membrane"/>
    <property type="evidence" value="ECO:0007669"/>
    <property type="project" value="UniProtKB-SubCell"/>
</dbReference>
<evidence type="ECO:0000256" key="3">
    <source>
        <dbReference type="ARBA" id="ARBA00022692"/>
    </source>
</evidence>
<keyword evidence="2" id="KW-1003">Cell membrane</keyword>
<feature type="transmembrane region" description="Helical" evidence="6">
    <location>
        <begin position="269"/>
        <end position="288"/>
    </location>
</feature>
<feature type="transmembrane region" description="Helical" evidence="6">
    <location>
        <begin position="182"/>
        <end position="203"/>
    </location>
</feature>
<keyword evidence="5 6" id="KW-0472">Membrane</keyword>
<organism evidence="9 11">
    <name type="scientific">Legionella moravica</name>
    <dbReference type="NCBI Taxonomy" id="39962"/>
    <lineage>
        <taxon>Bacteria</taxon>
        <taxon>Pseudomonadati</taxon>
        <taxon>Pseudomonadota</taxon>
        <taxon>Gammaproteobacteria</taxon>
        <taxon>Legionellales</taxon>
        <taxon>Legionellaceae</taxon>
        <taxon>Legionella</taxon>
    </lineage>
</organism>
<evidence type="ECO:0000256" key="6">
    <source>
        <dbReference type="SAM" id="Phobius"/>
    </source>
</evidence>
<feature type="transmembrane region" description="Helical" evidence="6">
    <location>
        <begin position="150"/>
        <end position="170"/>
    </location>
</feature>
<reference evidence="9 11" key="2">
    <citation type="submission" date="2018-06" db="EMBL/GenBank/DDBJ databases">
        <authorList>
            <consortium name="Pathogen Informatics"/>
            <person name="Doyle S."/>
        </authorList>
    </citation>
    <scope>NUCLEOTIDE SEQUENCE [LARGE SCALE GENOMIC DNA]</scope>
    <source>
        <strain evidence="9 11">NCTC12239</strain>
    </source>
</reference>
<evidence type="ECO:0000256" key="5">
    <source>
        <dbReference type="ARBA" id="ARBA00023136"/>
    </source>
</evidence>
<keyword evidence="10" id="KW-1185">Reference proteome</keyword>
<evidence type="ECO:0000259" key="7">
    <source>
        <dbReference type="Pfam" id="PF00892"/>
    </source>
</evidence>
<evidence type="ECO:0000313" key="11">
    <source>
        <dbReference type="Proteomes" id="UP000254040"/>
    </source>
</evidence>
<accession>A0A378JYJ5</accession>
<dbReference type="Pfam" id="PF00892">
    <property type="entry name" value="EamA"/>
    <property type="match status" value="2"/>
</dbReference>
<dbReference type="InterPro" id="IPR000620">
    <property type="entry name" value="EamA_dom"/>
</dbReference>
<dbReference type="PANTHER" id="PTHR32322:SF18">
    <property type="entry name" value="S-ADENOSYLMETHIONINE_S-ADENOSYLHOMOCYSTEINE TRANSPORTER"/>
    <property type="match status" value="1"/>
</dbReference>
<feature type="domain" description="EamA" evidence="7">
    <location>
        <begin position="152"/>
        <end position="285"/>
    </location>
</feature>
<dbReference type="InterPro" id="IPR037185">
    <property type="entry name" value="EmrE-like"/>
</dbReference>
<evidence type="ECO:0000256" key="1">
    <source>
        <dbReference type="ARBA" id="ARBA00004651"/>
    </source>
</evidence>
<dbReference type="PANTHER" id="PTHR32322">
    <property type="entry name" value="INNER MEMBRANE TRANSPORTER"/>
    <property type="match status" value="1"/>
</dbReference>
<evidence type="ECO:0000313" key="8">
    <source>
        <dbReference type="EMBL" id="KTD31045.1"/>
    </source>
</evidence>
<feature type="transmembrane region" description="Helical" evidence="6">
    <location>
        <begin position="120"/>
        <end position="138"/>
    </location>
</feature>